<name>A0AAN8A827_9SACH</name>
<protein>
    <recommendedName>
        <fullName evidence="12">Tafazzin family protein</fullName>
    </recommendedName>
</protein>
<dbReference type="GO" id="GO:0047184">
    <property type="term" value="F:1-acylglycerophosphocholine O-acyltransferase activity"/>
    <property type="evidence" value="ECO:0007669"/>
    <property type="project" value="TreeGrafter"/>
</dbReference>
<evidence type="ECO:0000256" key="8">
    <source>
        <dbReference type="ARBA" id="ARBA00023136"/>
    </source>
</evidence>
<dbReference type="GO" id="GO:0005743">
    <property type="term" value="C:mitochondrial inner membrane"/>
    <property type="evidence" value="ECO:0007669"/>
    <property type="project" value="UniProtKB-SubCell"/>
</dbReference>
<dbReference type="Pfam" id="PF01553">
    <property type="entry name" value="Acyltransferase"/>
    <property type="match status" value="1"/>
</dbReference>
<evidence type="ECO:0000259" key="14">
    <source>
        <dbReference type="SMART" id="SM00563"/>
    </source>
</evidence>
<dbReference type="InterPro" id="IPR002123">
    <property type="entry name" value="Plipid/glycerol_acylTrfase"/>
</dbReference>
<dbReference type="GO" id="GO:0035965">
    <property type="term" value="P:cardiolipin acyl-chain remodeling"/>
    <property type="evidence" value="ECO:0007669"/>
    <property type="project" value="TreeGrafter"/>
</dbReference>
<comment type="similarity">
    <text evidence="2 12">Belongs to the taffazin family.</text>
</comment>
<evidence type="ECO:0000256" key="12">
    <source>
        <dbReference type="RuleBase" id="RU365062"/>
    </source>
</evidence>
<dbReference type="CDD" id="cd07989">
    <property type="entry name" value="LPLAT_AGPAT-like"/>
    <property type="match status" value="1"/>
</dbReference>
<feature type="compositionally biased region" description="Polar residues" evidence="13">
    <location>
        <begin position="363"/>
        <end position="386"/>
    </location>
</feature>
<feature type="region of interest" description="Disordered" evidence="13">
    <location>
        <begin position="361"/>
        <end position="386"/>
    </location>
</feature>
<gene>
    <name evidence="15" type="ORF">RI543_000651</name>
</gene>
<evidence type="ECO:0000256" key="11">
    <source>
        <dbReference type="ARBA" id="ARBA00047906"/>
    </source>
</evidence>
<keyword evidence="7" id="KW-0496">Mitochondrion</keyword>
<comment type="subcellular location">
    <subcellularLocation>
        <location evidence="1">Mitochondrion inner membrane</location>
        <topology evidence="1">Peripheral membrane protein</topology>
        <orientation evidence="1">Intermembrane side</orientation>
    </subcellularLocation>
    <subcellularLocation>
        <location evidence="10">Mitochondrion outer membrane</location>
        <topology evidence="10">Peripheral membrane protein</topology>
        <orientation evidence="10">Intermembrane side</orientation>
    </subcellularLocation>
</comment>
<evidence type="ECO:0000256" key="2">
    <source>
        <dbReference type="ARBA" id="ARBA00010524"/>
    </source>
</evidence>
<evidence type="ECO:0000256" key="10">
    <source>
        <dbReference type="ARBA" id="ARBA00024323"/>
    </source>
</evidence>
<keyword evidence="6" id="KW-0443">Lipid metabolism</keyword>
<keyword evidence="8" id="KW-0472">Membrane</keyword>
<dbReference type="AlphaFoldDB" id="A0AAN8A827"/>
<comment type="caution">
    <text evidence="15">The sequence shown here is derived from an EMBL/GenBank/DDBJ whole genome shotgun (WGS) entry which is preliminary data.</text>
</comment>
<keyword evidence="16" id="KW-1185">Reference proteome</keyword>
<evidence type="ECO:0000256" key="4">
    <source>
        <dbReference type="ARBA" id="ARBA00022787"/>
    </source>
</evidence>
<keyword evidence="4" id="KW-1000">Mitochondrion outer membrane</keyword>
<dbReference type="EMBL" id="JAWIZZ010000024">
    <property type="protein sequence ID" value="KAK5781877.1"/>
    <property type="molecule type" value="Genomic_DNA"/>
</dbReference>
<evidence type="ECO:0000313" key="15">
    <source>
        <dbReference type="EMBL" id="KAK5781877.1"/>
    </source>
</evidence>
<keyword evidence="3" id="KW-0808">Transferase</keyword>
<dbReference type="GO" id="GO:0007007">
    <property type="term" value="P:inner mitochondrial membrane organization"/>
    <property type="evidence" value="ECO:0007669"/>
    <property type="project" value="TreeGrafter"/>
</dbReference>
<dbReference type="GO" id="GO:0005741">
    <property type="term" value="C:mitochondrial outer membrane"/>
    <property type="evidence" value="ECO:0007669"/>
    <property type="project" value="UniProtKB-SubCell"/>
</dbReference>
<evidence type="ECO:0000256" key="7">
    <source>
        <dbReference type="ARBA" id="ARBA00023128"/>
    </source>
</evidence>
<proteinExistence type="inferred from homology"/>
<evidence type="ECO:0000256" key="5">
    <source>
        <dbReference type="ARBA" id="ARBA00022792"/>
    </source>
</evidence>
<keyword evidence="9" id="KW-0012">Acyltransferase</keyword>
<evidence type="ECO:0000313" key="16">
    <source>
        <dbReference type="Proteomes" id="UP001306508"/>
    </source>
</evidence>
<evidence type="ECO:0000256" key="9">
    <source>
        <dbReference type="ARBA" id="ARBA00023315"/>
    </source>
</evidence>
<organism evidence="15 16">
    <name type="scientific">Arxiozyma heterogenica</name>
    <dbReference type="NCBI Taxonomy" id="278026"/>
    <lineage>
        <taxon>Eukaryota</taxon>
        <taxon>Fungi</taxon>
        <taxon>Dikarya</taxon>
        <taxon>Ascomycota</taxon>
        <taxon>Saccharomycotina</taxon>
        <taxon>Saccharomycetes</taxon>
        <taxon>Saccharomycetales</taxon>
        <taxon>Saccharomycetaceae</taxon>
        <taxon>Arxiozyma</taxon>
    </lineage>
</organism>
<accession>A0AAN8A827</accession>
<dbReference type="Proteomes" id="UP001306508">
    <property type="component" value="Unassembled WGS sequence"/>
</dbReference>
<reference evidence="16" key="1">
    <citation type="submission" date="2023-07" db="EMBL/GenBank/DDBJ databases">
        <title>A draft genome of Kazachstania heterogenica Y-27499.</title>
        <authorList>
            <person name="Donic C."/>
            <person name="Kralova J.S."/>
            <person name="Fidel L."/>
            <person name="Ben-Dor S."/>
            <person name="Jung S."/>
        </authorList>
    </citation>
    <scope>NUCLEOTIDE SEQUENCE [LARGE SCALE GENOMIC DNA]</scope>
    <source>
        <strain evidence="16">Y27499</strain>
    </source>
</reference>
<comment type="catalytic activity">
    <reaction evidence="11">
        <text>1'-[1,2-diacyl-sn-glycero-3-phospho],3'-[1-acyl-sn-glycero-3-phospho]-glycerol + a 1,2-diacyl-sn-glycero-3-phosphocholine = a cardiolipin + a 1-acyl-sn-glycero-3-phosphocholine</text>
        <dbReference type="Rhea" id="RHEA:33731"/>
        <dbReference type="ChEBI" id="CHEBI:57643"/>
        <dbReference type="ChEBI" id="CHEBI:58168"/>
        <dbReference type="ChEBI" id="CHEBI:62237"/>
        <dbReference type="ChEBI" id="CHEBI:64743"/>
    </reaction>
    <physiologicalReaction direction="left-to-right" evidence="11">
        <dbReference type="Rhea" id="RHEA:33732"/>
    </physiologicalReaction>
    <physiologicalReaction direction="right-to-left" evidence="11">
        <dbReference type="Rhea" id="RHEA:33733"/>
    </physiologicalReaction>
</comment>
<evidence type="ECO:0000256" key="13">
    <source>
        <dbReference type="SAM" id="MobiDB-lite"/>
    </source>
</evidence>
<sequence>MPFPDVIKRGDDFFYQYPRDTKWWKFLHYSTSVFVIGVSKIILKVFYNVKVNNYPTLEKTLKRSKSEKRGLMTIMNHMSTVDDPFLWGTFPMSLYKSLSNIRFCLGAHNICFKNRFLSTFFSLGGVLSTERFGKGPFQGSIDCSIKILSQNSNNENKSINKKTNNYSSWIHVYPEGFVLQLHPPYNNSMRYFKWGVTRMILEASEPPIVVPIFSTGFEKIAPEDETIPTWKHFIKSWGTHINVTIGDPIEDSIIESYRREWQVLVSKYSKPDDTDLNDKLKYGEEAQELRSRLASELRLKVSEVRKLNKNLKEEDPRFQDHKWWKIFTQTEGKSDPDVKFIGQNWAIRRLQTFLDINKESEENTNAVSKENNATNSNNYITQKKND</sequence>
<dbReference type="SUPFAM" id="SSF69593">
    <property type="entry name" value="Glycerol-3-phosphate (1)-acyltransferase"/>
    <property type="match status" value="1"/>
</dbReference>
<evidence type="ECO:0000256" key="6">
    <source>
        <dbReference type="ARBA" id="ARBA00023098"/>
    </source>
</evidence>
<dbReference type="SMART" id="SM00563">
    <property type="entry name" value="PlsC"/>
    <property type="match status" value="1"/>
</dbReference>
<dbReference type="InterPro" id="IPR000872">
    <property type="entry name" value="Tafazzin"/>
</dbReference>
<dbReference type="PANTHER" id="PTHR12497">
    <property type="entry name" value="TAZ PROTEIN TAFAZZIN"/>
    <property type="match status" value="1"/>
</dbReference>
<keyword evidence="5" id="KW-0999">Mitochondrion inner membrane</keyword>
<dbReference type="PANTHER" id="PTHR12497:SF0">
    <property type="entry name" value="TAFAZZIN"/>
    <property type="match status" value="1"/>
</dbReference>
<dbReference type="PRINTS" id="PR00979">
    <property type="entry name" value="TAFAZZIN"/>
</dbReference>
<feature type="domain" description="Phospholipid/glycerol acyltransferase" evidence="14">
    <location>
        <begin position="71"/>
        <end position="217"/>
    </location>
</feature>
<evidence type="ECO:0000256" key="1">
    <source>
        <dbReference type="ARBA" id="ARBA00004137"/>
    </source>
</evidence>
<evidence type="ECO:0000256" key="3">
    <source>
        <dbReference type="ARBA" id="ARBA00022679"/>
    </source>
</evidence>